<organism evidence="3">
    <name type="scientific">Tanacetum cinerariifolium</name>
    <name type="common">Dalmatian daisy</name>
    <name type="synonym">Chrysanthemum cinerariifolium</name>
    <dbReference type="NCBI Taxonomy" id="118510"/>
    <lineage>
        <taxon>Eukaryota</taxon>
        <taxon>Viridiplantae</taxon>
        <taxon>Streptophyta</taxon>
        <taxon>Embryophyta</taxon>
        <taxon>Tracheophyta</taxon>
        <taxon>Spermatophyta</taxon>
        <taxon>Magnoliopsida</taxon>
        <taxon>eudicotyledons</taxon>
        <taxon>Gunneridae</taxon>
        <taxon>Pentapetalae</taxon>
        <taxon>asterids</taxon>
        <taxon>campanulids</taxon>
        <taxon>Asterales</taxon>
        <taxon>Asteraceae</taxon>
        <taxon>Asteroideae</taxon>
        <taxon>Anthemideae</taxon>
        <taxon>Anthemidinae</taxon>
        <taxon>Tanacetum</taxon>
    </lineage>
</organism>
<evidence type="ECO:0000256" key="2">
    <source>
        <dbReference type="SAM" id="MobiDB-lite"/>
    </source>
</evidence>
<gene>
    <name evidence="3" type="ORF">Tci_604638</name>
</gene>
<name>A0A699JHB8_TANCI</name>
<evidence type="ECO:0000313" key="3">
    <source>
        <dbReference type="EMBL" id="GFA32666.1"/>
    </source>
</evidence>
<feature type="region of interest" description="Disordered" evidence="2">
    <location>
        <begin position="171"/>
        <end position="203"/>
    </location>
</feature>
<comment type="caution">
    <text evidence="3">The sequence shown here is derived from an EMBL/GenBank/DDBJ whole genome shotgun (WGS) entry which is preliminary data.</text>
</comment>
<dbReference type="AlphaFoldDB" id="A0A699JHB8"/>
<reference evidence="3" key="1">
    <citation type="journal article" date="2019" name="Sci. Rep.">
        <title>Draft genome of Tanacetum cinerariifolium, the natural source of mosquito coil.</title>
        <authorList>
            <person name="Yamashiro T."/>
            <person name="Shiraishi A."/>
            <person name="Satake H."/>
            <person name="Nakayama K."/>
        </authorList>
    </citation>
    <scope>NUCLEOTIDE SEQUENCE</scope>
</reference>
<dbReference type="EMBL" id="BKCJ010405045">
    <property type="protein sequence ID" value="GFA32666.1"/>
    <property type="molecule type" value="Genomic_DNA"/>
</dbReference>
<keyword evidence="1" id="KW-0175">Coiled coil</keyword>
<protein>
    <submittedName>
        <fullName evidence="3">Uncharacterized protein</fullName>
    </submittedName>
</protein>
<sequence>MVDPGRPLKRKDQIMMDAEVAKNLEAQMQAKMEEEERLARLKEEETNIDLIESWDNTQAMMDVDYELPKRLQTEEHRELTIEKKSRLFVELMDKRKKYFAKLRSKEKRRKPPTKSQKRNQMCTYLKNMTNYKHNQLKSKSFKEIQMLFNNTIKWIKTFILMDTELVKDSEKVAKGSEKATEGSSKRAAKELEQEDAKRQKIKEENDSTELKRCLEIVLDDDDVTIEATLLSFKSPTIVDYKIYKEGRKSYFKIIRADGNSQSYLTFGKMFKNFNREDLEVL</sequence>
<accession>A0A699JHB8</accession>
<proteinExistence type="predicted"/>
<feature type="compositionally biased region" description="Basic residues" evidence="2">
    <location>
        <begin position="101"/>
        <end position="117"/>
    </location>
</feature>
<feature type="region of interest" description="Disordered" evidence="2">
    <location>
        <begin position="101"/>
        <end position="120"/>
    </location>
</feature>
<feature type="coiled-coil region" evidence="1">
    <location>
        <begin position="18"/>
        <end position="45"/>
    </location>
</feature>
<evidence type="ECO:0000256" key="1">
    <source>
        <dbReference type="SAM" id="Coils"/>
    </source>
</evidence>